<accession>A0A5C1H8E4</accession>
<dbReference type="Gene3D" id="3.30.1140.32">
    <property type="entry name" value="Ribosomal protein S3, C-terminal domain"/>
    <property type="match status" value="1"/>
</dbReference>
<dbReference type="InterPro" id="IPR036419">
    <property type="entry name" value="Ribosomal_S3_C_sf"/>
</dbReference>
<dbReference type="InterPro" id="IPR018280">
    <property type="entry name" value="Ribosomal_uS3_CS"/>
</dbReference>
<evidence type="ECO:0000259" key="5">
    <source>
        <dbReference type="Pfam" id="PF00189"/>
    </source>
</evidence>
<evidence type="ECO:0000256" key="2">
    <source>
        <dbReference type="ARBA" id="ARBA00022980"/>
    </source>
</evidence>
<gene>
    <name evidence="6" type="primary">rps3</name>
</gene>
<keyword evidence="3 4" id="KW-0687">Ribonucleoprotein</keyword>
<dbReference type="Pfam" id="PF00189">
    <property type="entry name" value="Ribosomal_S3_C"/>
    <property type="match status" value="1"/>
</dbReference>
<evidence type="ECO:0000256" key="4">
    <source>
        <dbReference type="RuleBase" id="RU003624"/>
    </source>
</evidence>
<dbReference type="GO" id="GO:0003735">
    <property type="term" value="F:structural constituent of ribosome"/>
    <property type="evidence" value="ECO:0007669"/>
    <property type="project" value="InterPro"/>
</dbReference>
<dbReference type="GO" id="GO:0005840">
    <property type="term" value="C:ribosome"/>
    <property type="evidence" value="ECO:0007669"/>
    <property type="project" value="UniProtKB-KW"/>
</dbReference>
<keyword evidence="2 4" id="KW-0689">Ribosomal protein</keyword>
<comment type="similarity">
    <text evidence="1 4">Belongs to the universal ribosomal protein uS3 family.</text>
</comment>
<feature type="domain" description="Small ribosomal subunit protein uS3 C-terminal" evidence="5">
    <location>
        <begin position="162"/>
        <end position="220"/>
    </location>
</feature>
<evidence type="ECO:0000313" key="6">
    <source>
        <dbReference type="EMBL" id="QEM01774.1"/>
    </source>
</evidence>
<dbReference type="EMBL" id="MK573206">
    <property type="protein sequence ID" value="QEM01774.1"/>
    <property type="molecule type" value="Genomic_DNA"/>
</dbReference>
<dbReference type="GO" id="GO:1990904">
    <property type="term" value="C:ribonucleoprotein complex"/>
    <property type="evidence" value="ECO:0007669"/>
    <property type="project" value="UniProtKB-KW"/>
</dbReference>
<sequence length="226" mass="27213">MGKKIIPLLYRTPYYPFYTTFLKAPFTFKDTNITILNTNKINLELINFLQVFEKKFINFDFKIFYNKKNIIIYIQFPIELKLIKSTLLTKLFNHLNLFKLKFNKKYKNFYTIYFDIIYSKLNLNYSTYFWFVSIDILKTKYSLKFLFKELYLKFIELNKINDIIKGFKIKISGRINGVELAKNEIFKIGNISLHTILNSIQYKSKYINTKFGSLGIKIWVFIIKND</sequence>
<dbReference type="SUPFAM" id="SSF54821">
    <property type="entry name" value="Ribosomal protein S3 C-terminal domain"/>
    <property type="match status" value="1"/>
</dbReference>
<evidence type="ECO:0000256" key="3">
    <source>
        <dbReference type="ARBA" id="ARBA00023274"/>
    </source>
</evidence>
<name>A0A5C1H8E4_9APIC</name>
<proteinExistence type="inferred from homology"/>
<protein>
    <submittedName>
        <fullName evidence="6">30S ribosomal protein S3</fullName>
    </submittedName>
</protein>
<dbReference type="AlphaFoldDB" id="A0A5C1H8E4"/>
<evidence type="ECO:0000256" key="1">
    <source>
        <dbReference type="ARBA" id="ARBA00010761"/>
    </source>
</evidence>
<organism evidence="6">
    <name type="scientific">Nephromyces sp. ex Molgula occidentalis</name>
    <dbReference type="NCBI Taxonomy" id="2544991"/>
    <lineage>
        <taxon>Eukaryota</taxon>
        <taxon>Sar</taxon>
        <taxon>Alveolata</taxon>
        <taxon>Apicomplexa</taxon>
        <taxon>Aconoidasida</taxon>
        <taxon>Nephromycida</taxon>
        <taxon>Nephromyces</taxon>
    </lineage>
</organism>
<dbReference type="InterPro" id="IPR001351">
    <property type="entry name" value="Ribosomal_uS3_C"/>
</dbReference>
<dbReference type="GO" id="GO:0006412">
    <property type="term" value="P:translation"/>
    <property type="evidence" value="ECO:0007669"/>
    <property type="project" value="InterPro"/>
</dbReference>
<reference evidence="6" key="1">
    <citation type="journal article" date="2019" name="Genome Biol. Evol.">
        <title>Nephromyces represents a diverse and novel lineage of the Apicomplexa that has retained apicoplasts.</title>
        <authorList>
            <person name="Munoz-Gomez S.A."/>
            <person name="Durnin K."/>
            <person name="Eme L."/>
            <person name="Paight C."/>
            <person name="Lane C.E."/>
            <person name="Saffo M.B."/>
            <person name="Slamovits C.H."/>
        </authorList>
    </citation>
    <scope>NUCLEOTIDE SEQUENCE</scope>
    <source>
        <strain evidence="6">656</strain>
    </source>
</reference>
<dbReference type="PROSITE" id="PS00548">
    <property type="entry name" value="RIBOSOMAL_S3"/>
    <property type="match status" value="1"/>
</dbReference>